<reference evidence="1 2" key="1">
    <citation type="submission" date="2018-02" db="EMBL/GenBank/DDBJ databases">
        <title>The genomes of Aspergillus section Nigri reveals drivers in fungal speciation.</title>
        <authorList>
            <consortium name="DOE Joint Genome Institute"/>
            <person name="Vesth T.C."/>
            <person name="Nybo J."/>
            <person name="Theobald S."/>
            <person name="Brandl J."/>
            <person name="Frisvad J.C."/>
            <person name="Nielsen K.F."/>
            <person name="Lyhne E.K."/>
            <person name="Kogle M.E."/>
            <person name="Kuo A."/>
            <person name="Riley R."/>
            <person name="Clum A."/>
            <person name="Nolan M."/>
            <person name="Lipzen A."/>
            <person name="Salamov A."/>
            <person name="Henrissat B."/>
            <person name="Wiebenga A."/>
            <person name="De vries R.P."/>
            <person name="Grigoriev I.V."/>
            <person name="Mortensen U.H."/>
            <person name="Andersen M.R."/>
            <person name="Baker S.E."/>
        </authorList>
    </citation>
    <scope>NUCLEOTIDE SEQUENCE [LARGE SCALE GENOMIC DNA]</scope>
    <source>
        <strain evidence="1 2">CBS 121593</strain>
    </source>
</reference>
<name>A0A395GUS1_9EURO</name>
<dbReference type="RefSeq" id="XP_025573544.1">
    <property type="nucleotide sequence ID" value="XM_025719847.1"/>
</dbReference>
<organism evidence="1 2">
    <name type="scientific">Aspergillus ibericus CBS 121593</name>
    <dbReference type="NCBI Taxonomy" id="1448316"/>
    <lineage>
        <taxon>Eukaryota</taxon>
        <taxon>Fungi</taxon>
        <taxon>Dikarya</taxon>
        <taxon>Ascomycota</taxon>
        <taxon>Pezizomycotina</taxon>
        <taxon>Eurotiomycetes</taxon>
        <taxon>Eurotiomycetidae</taxon>
        <taxon>Eurotiales</taxon>
        <taxon>Aspergillaceae</taxon>
        <taxon>Aspergillus</taxon>
        <taxon>Aspergillus subgen. Circumdati</taxon>
    </lineage>
</organism>
<dbReference type="EMBL" id="KZ824448">
    <property type="protein sequence ID" value="RAK99216.1"/>
    <property type="molecule type" value="Genomic_DNA"/>
</dbReference>
<evidence type="ECO:0000313" key="2">
    <source>
        <dbReference type="Proteomes" id="UP000249402"/>
    </source>
</evidence>
<dbReference type="AlphaFoldDB" id="A0A395GUS1"/>
<dbReference type="VEuPathDB" id="FungiDB:BO80DRAFT_426755"/>
<evidence type="ECO:0000313" key="1">
    <source>
        <dbReference type="EMBL" id="RAK99216.1"/>
    </source>
</evidence>
<keyword evidence="2" id="KW-1185">Reference proteome</keyword>
<dbReference type="GeneID" id="37224712"/>
<gene>
    <name evidence="1" type="ORF">BO80DRAFT_426755</name>
</gene>
<protein>
    <submittedName>
        <fullName evidence="1">Uncharacterized protein</fullName>
    </submittedName>
</protein>
<proteinExistence type="predicted"/>
<accession>A0A395GUS1</accession>
<sequence length="150" mass="16031">MPRPRRSGEGRALGMVDGEQDMVTVSQDGLRQLDVLIKGRLLLEIILKLPGRVSRASGLMILPSPPLFALVLGPSKVYLHHCMCGKSGSALGPEGISQRLQKEEKLIKKKNLRAEGPTWRPGIALDFARNCVGTGNFTTTGSLVAGSGVS</sequence>
<dbReference type="Proteomes" id="UP000249402">
    <property type="component" value="Unassembled WGS sequence"/>
</dbReference>